<dbReference type="NCBIfam" id="TIGR01726">
    <property type="entry name" value="HEQRo_perm_3TM"/>
    <property type="match status" value="1"/>
</dbReference>
<feature type="transmembrane region" description="Helical" evidence="8">
    <location>
        <begin position="154"/>
        <end position="178"/>
    </location>
</feature>
<feature type="domain" description="ABC transmembrane type-1" evidence="9">
    <location>
        <begin position="21"/>
        <end position="217"/>
    </location>
</feature>
<dbReference type="Proteomes" id="UP001325479">
    <property type="component" value="Chromosome"/>
</dbReference>
<evidence type="ECO:0000256" key="7">
    <source>
        <dbReference type="ARBA" id="ARBA00023136"/>
    </source>
</evidence>
<dbReference type="PROSITE" id="PS50928">
    <property type="entry name" value="ABC_TM1"/>
    <property type="match status" value="1"/>
</dbReference>
<dbReference type="InterPro" id="IPR010065">
    <property type="entry name" value="AA_ABC_transptr_permease_3TM"/>
</dbReference>
<name>A0ABZ0WED9_9BURK</name>
<feature type="transmembrane region" description="Helical" evidence="8">
    <location>
        <begin position="66"/>
        <end position="84"/>
    </location>
</feature>
<evidence type="ECO:0000256" key="4">
    <source>
        <dbReference type="ARBA" id="ARBA00022475"/>
    </source>
</evidence>
<dbReference type="InterPro" id="IPR035906">
    <property type="entry name" value="MetI-like_sf"/>
</dbReference>
<keyword evidence="7 8" id="KW-0472">Membrane</keyword>
<evidence type="ECO:0000256" key="1">
    <source>
        <dbReference type="ARBA" id="ARBA00004429"/>
    </source>
</evidence>
<keyword evidence="4" id="KW-1003">Cell membrane</keyword>
<evidence type="ECO:0000256" key="5">
    <source>
        <dbReference type="ARBA" id="ARBA00022692"/>
    </source>
</evidence>
<dbReference type="PANTHER" id="PTHR30614">
    <property type="entry name" value="MEMBRANE COMPONENT OF AMINO ACID ABC TRANSPORTER"/>
    <property type="match status" value="1"/>
</dbReference>
<feature type="transmembrane region" description="Helical" evidence="8">
    <location>
        <begin position="198"/>
        <end position="217"/>
    </location>
</feature>
<keyword evidence="11" id="KW-1185">Reference proteome</keyword>
<dbReference type="CDD" id="cd06261">
    <property type="entry name" value="TM_PBP2"/>
    <property type="match status" value="1"/>
</dbReference>
<dbReference type="InterPro" id="IPR000515">
    <property type="entry name" value="MetI-like"/>
</dbReference>
<protein>
    <submittedName>
        <fullName evidence="10">Glutamate/aspartate ABC transporter permease GltK</fullName>
    </submittedName>
</protein>
<dbReference type="Gene3D" id="1.10.3720.10">
    <property type="entry name" value="MetI-like"/>
    <property type="match status" value="1"/>
</dbReference>
<dbReference type="Pfam" id="PF00528">
    <property type="entry name" value="BPD_transp_1"/>
    <property type="match status" value="1"/>
</dbReference>
<keyword evidence="6 8" id="KW-1133">Transmembrane helix</keyword>
<gene>
    <name evidence="10" type="primary">gltK</name>
    <name evidence="10" type="ORF">U0042_16445</name>
</gene>
<feature type="transmembrane region" description="Helical" evidence="8">
    <location>
        <begin position="96"/>
        <end position="113"/>
    </location>
</feature>
<keyword evidence="5 8" id="KW-0812">Transmembrane</keyword>
<dbReference type="NCBIfam" id="NF011687">
    <property type="entry name" value="PRK15107.1"/>
    <property type="match status" value="1"/>
</dbReference>
<evidence type="ECO:0000313" key="10">
    <source>
        <dbReference type="EMBL" id="WQD75729.1"/>
    </source>
</evidence>
<dbReference type="RefSeq" id="WP_114813304.1">
    <property type="nucleotide sequence ID" value="NZ_CP139965.1"/>
</dbReference>
<proteinExistence type="inferred from homology"/>
<sequence>MSHQFDWSGIPGAMPTLATGAVVTAKITIIAIVIGIVWGTLLALMRLSGVKPLEWFAKSYVTVFRSIPLVMVLLWFFLIVPQVLQNLLGLSPDIDIRFASALVAFSLFEAAYYSEIIRAGIQAVPRGQVNASFALGMTYGQAMRLVVLPQAFRAMVPLLLTQAIVLFQDTSLVYVISLADFFRTATNIGDRDGTMVEMVLFAGACYFVICVVASGLVKSLQRKVAR</sequence>
<organism evidence="10 11">
    <name type="scientific">Paraburkholderia kururiensis</name>
    <dbReference type="NCBI Taxonomy" id="984307"/>
    <lineage>
        <taxon>Bacteria</taxon>
        <taxon>Pseudomonadati</taxon>
        <taxon>Pseudomonadota</taxon>
        <taxon>Betaproteobacteria</taxon>
        <taxon>Burkholderiales</taxon>
        <taxon>Burkholderiaceae</taxon>
        <taxon>Paraburkholderia</taxon>
    </lineage>
</organism>
<dbReference type="SUPFAM" id="SSF161098">
    <property type="entry name" value="MetI-like"/>
    <property type="match status" value="1"/>
</dbReference>
<evidence type="ECO:0000256" key="6">
    <source>
        <dbReference type="ARBA" id="ARBA00022989"/>
    </source>
</evidence>
<evidence type="ECO:0000313" key="11">
    <source>
        <dbReference type="Proteomes" id="UP001325479"/>
    </source>
</evidence>
<reference evidence="10 11" key="1">
    <citation type="submission" date="2023-12" db="EMBL/GenBank/DDBJ databases">
        <title>Genome sequencing and assembly of bacterial species from a model synthetic community.</title>
        <authorList>
            <person name="Hogle S.L."/>
        </authorList>
    </citation>
    <scope>NUCLEOTIDE SEQUENCE [LARGE SCALE GENOMIC DNA]</scope>
    <source>
        <strain evidence="10 11">HAMBI 2494</strain>
    </source>
</reference>
<evidence type="ECO:0000259" key="9">
    <source>
        <dbReference type="PROSITE" id="PS50928"/>
    </source>
</evidence>
<feature type="transmembrane region" description="Helical" evidence="8">
    <location>
        <begin position="20"/>
        <end position="45"/>
    </location>
</feature>
<evidence type="ECO:0000256" key="3">
    <source>
        <dbReference type="ARBA" id="ARBA00022448"/>
    </source>
</evidence>
<dbReference type="EMBL" id="CP139965">
    <property type="protein sequence ID" value="WQD75729.1"/>
    <property type="molecule type" value="Genomic_DNA"/>
</dbReference>
<comment type="subcellular location">
    <subcellularLocation>
        <location evidence="1">Cell inner membrane</location>
        <topology evidence="1">Multi-pass membrane protein</topology>
    </subcellularLocation>
    <subcellularLocation>
        <location evidence="8">Cell membrane</location>
        <topology evidence="8">Multi-pass membrane protein</topology>
    </subcellularLocation>
</comment>
<dbReference type="InterPro" id="IPR043429">
    <property type="entry name" value="ArtM/GltK/GlnP/TcyL/YhdX-like"/>
</dbReference>
<comment type="similarity">
    <text evidence="2">Belongs to the binding-protein-dependent transport system permease family. HisMQ subfamily.</text>
</comment>
<accession>A0ABZ0WED9</accession>
<keyword evidence="3 8" id="KW-0813">Transport</keyword>
<evidence type="ECO:0000256" key="2">
    <source>
        <dbReference type="ARBA" id="ARBA00010072"/>
    </source>
</evidence>
<dbReference type="PANTHER" id="PTHR30614:SF1">
    <property type="entry name" value="GLUTAMATE_ASPARTATE IMPORT PERMEASE PROTEIN GLTK"/>
    <property type="match status" value="1"/>
</dbReference>
<evidence type="ECO:0000256" key="8">
    <source>
        <dbReference type="RuleBase" id="RU363032"/>
    </source>
</evidence>